<accession>A0A7W5VAK9</accession>
<evidence type="ECO:0000256" key="2">
    <source>
        <dbReference type="ARBA" id="ARBA00023136"/>
    </source>
</evidence>
<reference evidence="3 4" key="1">
    <citation type="submission" date="2020-08" db="EMBL/GenBank/DDBJ databases">
        <title>Sequencing the genomes of 1000 actinobacteria strains.</title>
        <authorList>
            <person name="Klenk H.-P."/>
        </authorList>
    </citation>
    <scope>NUCLEOTIDE SEQUENCE [LARGE SCALE GENOMIC DNA]</scope>
    <source>
        <strain evidence="3 4">DSM 44320</strain>
    </source>
</reference>
<dbReference type="PANTHER" id="PTHR37042">
    <property type="entry name" value="OUTER MEMBRANE PROTEIN RV1973"/>
    <property type="match status" value="1"/>
</dbReference>
<keyword evidence="4" id="KW-1185">Reference proteome</keyword>
<evidence type="ECO:0000313" key="4">
    <source>
        <dbReference type="Proteomes" id="UP000579945"/>
    </source>
</evidence>
<dbReference type="PANTHER" id="PTHR37042:SF4">
    <property type="entry name" value="OUTER MEMBRANE PROTEIN RV1973"/>
    <property type="match status" value="1"/>
</dbReference>
<dbReference type="EMBL" id="JACIBV010000001">
    <property type="protein sequence ID" value="MBB3728668.1"/>
    <property type="molecule type" value="Genomic_DNA"/>
</dbReference>
<proteinExistence type="predicted"/>
<comment type="caution">
    <text evidence="3">The sequence shown here is derived from an EMBL/GenBank/DDBJ whole genome shotgun (WGS) entry which is preliminary data.</text>
</comment>
<dbReference type="GO" id="GO:0016020">
    <property type="term" value="C:membrane"/>
    <property type="evidence" value="ECO:0007669"/>
    <property type="project" value="UniProtKB-SubCell"/>
</dbReference>
<evidence type="ECO:0000313" key="3">
    <source>
        <dbReference type="EMBL" id="MBB3728668.1"/>
    </source>
</evidence>
<dbReference type="AlphaFoldDB" id="A0A7W5VAK9"/>
<protein>
    <submittedName>
        <fullName evidence="3">Mce-associated membrane protein</fullName>
    </submittedName>
</protein>
<keyword evidence="2" id="KW-0472">Membrane</keyword>
<sequence>MAGTAGSSRSVTVLRRLTVALAAALLLVAGSAVWLSAQVRDEEAAAADRRAALAAASAHAVNLLSLNYQSADASIQKILATSTGTAFAEYSAGAPKLKETTIANKVVQTGAVKAAGVVSMGEGTAKVLVVADSHINWVGSGTPDQDRYFRWSMDLAKVKGVWLVSKAEQVL</sequence>
<organism evidence="3 4">
    <name type="scientific">Nonomuraea dietziae</name>
    <dbReference type="NCBI Taxonomy" id="65515"/>
    <lineage>
        <taxon>Bacteria</taxon>
        <taxon>Bacillati</taxon>
        <taxon>Actinomycetota</taxon>
        <taxon>Actinomycetes</taxon>
        <taxon>Streptosporangiales</taxon>
        <taxon>Streptosporangiaceae</taxon>
        <taxon>Nonomuraea</taxon>
    </lineage>
</organism>
<gene>
    <name evidence="3" type="ORF">FHR33_004528</name>
</gene>
<evidence type="ECO:0000256" key="1">
    <source>
        <dbReference type="ARBA" id="ARBA00004370"/>
    </source>
</evidence>
<dbReference type="RefSeq" id="WP_246452037.1">
    <property type="nucleotide sequence ID" value="NZ_JACIBV010000001.1"/>
</dbReference>
<dbReference type="Proteomes" id="UP000579945">
    <property type="component" value="Unassembled WGS sequence"/>
</dbReference>
<comment type="subcellular location">
    <subcellularLocation>
        <location evidence="1">Membrane</location>
    </subcellularLocation>
</comment>
<dbReference type="GeneID" id="95390895"/>
<name>A0A7W5VAK9_9ACTN</name>